<dbReference type="AlphaFoldDB" id="A0A1H9S4C2"/>
<evidence type="ECO:0000256" key="4">
    <source>
        <dbReference type="ARBA" id="ARBA00022845"/>
    </source>
</evidence>
<dbReference type="GO" id="GO:0042256">
    <property type="term" value="P:cytosolic ribosome assembly"/>
    <property type="evidence" value="ECO:0007669"/>
    <property type="project" value="UniProtKB-UniRule"/>
</dbReference>
<comment type="subunit">
    <text evidence="5">Interacts with ribosomal protein uL14 (rplN).</text>
</comment>
<evidence type="ECO:0000256" key="3">
    <source>
        <dbReference type="ARBA" id="ARBA00022491"/>
    </source>
</evidence>
<dbReference type="RefSeq" id="WP_093072338.1">
    <property type="nucleotide sequence ID" value="NZ_FOGV01000006.1"/>
</dbReference>
<keyword evidence="7" id="KW-1185">Reference proteome</keyword>
<protein>
    <recommendedName>
        <fullName evidence="5">Ribosomal silencing factor RsfS</fullName>
    </recommendedName>
</protein>
<comment type="caution">
    <text evidence="6">The sequence shown here is derived from an EMBL/GenBank/DDBJ whole genome shotgun (WGS) entry which is preliminary data.</text>
</comment>
<gene>
    <name evidence="5" type="primary">rsfS</name>
    <name evidence="6" type="ORF">SAMN05444126_10641</name>
</gene>
<dbReference type="GO" id="GO:0017148">
    <property type="term" value="P:negative regulation of translation"/>
    <property type="evidence" value="ECO:0007669"/>
    <property type="project" value="UniProtKB-UniRule"/>
</dbReference>
<keyword evidence="4 5" id="KW-0810">Translation regulation</keyword>
<comment type="similarity">
    <text evidence="1 5">Belongs to the Iojap/RsfS family.</text>
</comment>
<keyword evidence="3 5" id="KW-0678">Repressor</keyword>
<dbReference type="OrthoDB" id="9793681at2"/>
<dbReference type="Pfam" id="PF02410">
    <property type="entry name" value="RsfS"/>
    <property type="match status" value="1"/>
</dbReference>
<evidence type="ECO:0000313" key="7">
    <source>
        <dbReference type="Proteomes" id="UP000199318"/>
    </source>
</evidence>
<evidence type="ECO:0000256" key="5">
    <source>
        <dbReference type="HAMAP-Rule" id="MF_01477"/>
    </source>
</evidence>
<dbReference type="HAMAP" id="MF_01477">
    <property type="entry name" value="Iojap_RsfS"/>
    <property type="match status" value="1"/>
</dbReference>
<keyword evidence="2 5" id="KW-0963">Cytoplasm</keyword>
<evidence type="ECO:0000256" key="1">
    <source>
        <dbReference type="ARBA" id="ARBA00010574"/>
    </source>
</evidence>
<dbReference type="GO" id="GO:0043023">
    <property type="term" value="F:ribosomal large subunit binding"/>
    <property type="evidence" value="ECO:0007669"/>
    <property type="project" value="TreeGrafter"/>
</dbReference>
<dbReference type="SUPFAM" id="SSF81301">
    <property type="entry name" value="Nucleotidyltransferase"/>
    <property type="match status" value="1"/>
</dbReference>
<comment type="subcellular location">
    <subcellularLocation>
        <location evidence="5">Cytoplasm</location>
    </subcellularLocation>
</comment>
<dbReference type="PANTHER" id="PTHR21043">
    <property type="entry name" value="IOJAP SUPERFAMILY ORTHOLOG"/>
    <property type="match status" value="1"/>
</dbReference>
<dbReference type="EMBL" id="FOGV01000006">
    <property type="protein sequence ID" value="SER79872.1"/>
    <property type="molecule type" value="Genomic_DNA"/>
</dbReference>
<dbReference type="FunFam" id="3.30.460.10:FF:000015">
    <property type="entry name" value="Ribosomal silencing factor RsfS"/>
    <property type="match status" value="1"/>
</dbReference>
<name>A0A1H9S4C2_9BACI</name>
<dbReference type="GO" id="GO:0090071">
    <property type="term" value="P:negative regulation of ribosome biogenesis"/>
    <property type="evidence" value="ECO:0007669"/>
    <property type="project" value="UniProtKB-UniRule"/>
</dbReference>
<organism evidence="6 7">
    <name type="scientific">Salisediminibacterium halotolerans</name>
    <dbReference type="NCBI Taxonomy" id="517425"/>
    <lineage>
        <taxon>Bacteria</taxon>
        <taxon>Bacillati</taxon>
        <taxon>Bacillota</taxon>
        <taxon>Bacilli</taxon>
        <taxon>Bacillales</taxon>
        <taxon>Bacillaceae</taxon>
        <taxon>Salisediminibacterium</taxon>
    </lineage>
</organism>
<dbReference type="GO" id="GO:0005737">
    <property type="term" value="C:cytoplasm"/>
    <property type="evidence" value="ECO:0007669"/>
    <property type="project" value="UniProtKB-SubCell"/>
</dbReference>
<dbReference type="NCBIfam" id="TIGR00090">
    <property type="entry name" value="rsfS_iojap_ybeB"/>
    <property type="match status" value="1"/>
</dbReference>
<dbReference type="Gene3D" id="3.30.460.10">
    <property type="entry name" value="Beta Polymerase, domain 2"/>
    <property type="match status" value="1"/>
</dbReference>
<reference evidence="7" key="1">
    <citation type="submission" date="2016-10" db="EMBL/GenBank/DDBJ databases">
        <authorList>
            <person name="de Groot N.N."/>
        </authorList>
    </citation>
    <scope>NUCLEOTIDE SEQUENCE [LARGE SCALE GENOMIC DNA]</scope>
    <source>
        <strain evidence="7">10nlg</strain>
    </source>
</reference>
<evidence type="ECO:0000256" key="2">
    <source>
        <dbReference type="ARBA" id="ARBA00022490"/>
    </source>
</evidence>
<evidence type="ECO:0000313" key="6">
    <source>
        <dbReference type="EMBL" id="SER79872.1"/>
    </source>
</evidence>
<proteinExistence type="inferred from homology"/>
<dbReference type="InterPro" id="IPR004394">
    <property type="entry name" value="Iojap/RsfS/C7orf30"/>
</dbReference>
<dbReference type="InterPro" id="IPR043519">
    <property type="entry name" value="NT_sf"/>
</dbReference>
<comment type="function">
    <text evidence="5">Functions as a ribosomal silencing factor. Interacts with ribosomal protein uL14 (rplN), blocking formation of intersubunit bridge B8. Prevents association of the 30S and 50S ribosomal subunits and the formation of functional ribosomes, thus repressing translation.</text>
</comment>
<dbReference type="Proteomes" id="UP000199318">
    <property type="component" value="Unassembled WGS sequence"/>
</dbReference>
<sequence>MNVQETLAMAVKAIDDKNGHDVNTLDMSGISSTADYFVICHGNSETQVEAIVREIKDKAQENGIETGRIEGLESARWVLVDLKAVVVHVFHKDERTYYNLEKLWSDAPQIAMDRIVETKS</sequence>
<accession>A0A1H9S4C2</accession>
<dbReference type="PANTHER" id="PTHR21043:SF0">
    <property type="entry name" value="MITOCHONDRIAL ASSEMBLY OF RIBOSOMAL LARGE SUBUNIT PROTEIN 1"/>
    <property type="match status" value="1"/>
</dbReference>
<dbReference type="STRING" id="1464123.SAMN05444126_10641"/>